<keyword evidence="5 9" id="KW-0378">Hydrolase</keyword>
<evidence type="ECO:0000256" key="2">
    <source>
        <dbReference type="ARBA" id="ARBA00007495"/>
    </source>
</evidence>
<feature type="domain" description="GH10" evidence="11">
    <location>
        <begin position="59"/>
        <end position="380"/>
    </location>
</feature>
<keyword evidence="7 9" id="KW-0326">Glycosidase</keyword>
<evidence type="ECO:0000256" key="8">
    <source>
        <dbReference type="ARBA" id="ARBA00023326"/>
    </source>
</evidence>
<dbReference type="EMBL" id="CP101740">
    <property type="protein sequence ID" value="UUL81213.1"/>
    <property type="molecule type" value="Genomic_DNA"/>
</dbReference>
<keyword evidence="3" id="KW-0858">Xylan degradation</keyword>
<keyword evidence="8 9" id="KW-0624">Polysaccharide degradation</keyword>
<keyword evidence="13" id="KW-1185">Reference proteome</keyword>
<sequence length="395" mass="43242">MKTNVPIDRRTLLGGGLAAAGTALLPPVAFAQAEGEGLHAIAKARNLRFGSAFAWSRPGADAGSFANPAFAALLQRDCGVLVPENELKWQRTRPSATAFDFDRLDPMIAYAKAAGMPVRGHTLLWHYSRWFPKWLNDYDFGSKPAAEAERLLAAHIDTVAARYGTAIYSYDVVNEAVDPDTGGMRETSLSKAMGGADHVLDHAFRTARAAAPHAELVYNDYMSWEAGNEKHRSGVLRMLEGLRKRGTPVDTLGVQSHIGISKPTSSIAALVGQLTPAWRTFLNEVTGMGYRLSITEFDVRDRGLPADIATRDRAVADFAGAYLDLMLSYPQLTDILAWGMSDKYSWLRSFEPRPDKEITRGLPYDVAFEPKPLRAAIARSLRNAPMRPAAPERAA</sequence>
<dbReference type="InterPro" id="IPR006311">
    <property type="entry name" value="TAT_signal"/>
</dbReference>
<reference evidence="12" key="1">
    <citation type="submission" date="2022-07" db="EMBL/GenBank/DDBJ databases">
        <title>Sphingomonas sp. nov., a novel bacterium isolated from the north slope of the Mount Everest.</title>
        <authorList>
            <person name="Cui X."/>
            <person name="Liu Y."/>
        </authorList>
    </citation>
    <scope>NUCLEOTIDE SEQUENCE</scope>
    <source>
        <strain evidence="12">S5-59</strain>
    </source>
</reference>
<dbReference type="EC" id="3.2.1.8" evidence="9"/>
<dbReference type="PROSITE" id="PS51318">
    <property type="entry name" value="TAT"/>
    <property type="match status" value="1"/>
</dbReference>
<comment type="similarity">
    <text evidence="2 9">Belongs to the glycosyl hydrolase 10 (cellulase F) family.</text>
</comment>
<evidence type="ECO:0000256" key="9">
    <source>
        <dbReference type="RuleBase" id="RU361174"/>
    </source>
</evidence>
<evidence type="ECO:0000256" key="10">
    <source>
        <dbReference type="SAM" id="SignalP"/>
    </source>
</evidence>
<gene>
    <name evidence="12" type="ORF">NMP03_08165</name>
</gene>
<dbReference type="InterPro" id="IPR044846">
    <property type="entry name" value="GH10"/>
</dbReference>
<name>A0ABY5L6I3_9SPHN</name>
<dbReference type="Gene3D" id="3.20.20.80">
    <property type="entry name" value="Glycosidases"/>
    <property type="match status" value="1"/>
</dbReference>
<dbReference type="RefSeq" id="WP_256504860.1">
    <property type="nucleotide sequence ID" value="NZ_CP101740.1"/>
</dbReference>
<dbReference type="PANTHER" id="PTHR31490:SF88">
    <property type="entry name" value="BETA-XYLANASE"/>
    <property type="match status" value="1"/>
</dbReference>
<dbReference type="SUPFAM" id="SSF51445">
    <property type="entry name" value="(Trans)glycosidases"/>
    <property type="match status" value="1"/>
</dbReference>
<evidence type="ECO:0000256" key="6">
    <source>
        <dbReference type="ARBA" id="ARBA00023277"/>
    </source>
</evidence>
<evidence type="ECO:0000313" key="13">
    <source>
        <dbReference type="Proteomes" id="UP001058533"/>
    </source>
</evidence>
<evidence type="ECO:0000313" key="12">
    <source>
        <dbReference type="EMBL" id="UUL81213.1"/>
    </source>
</evidence>
<dbReference type="SMART" id="SM00633">
    <property type="entry name" value="Glyco_10"/>
    <property type="match status" value="1"/>
</dbReference>
<evidence type="ECO:0000256" key="7">
    <source>
        <dbReference type="ARBA" id="ARBA00023295"/>
    </source>
</evidence>
<dbReference type="PRINTS" id="PR00134">
    <property type="entry name" value="GLHYDRLASE10"/>
</dbReference>
<evidence type="ECO:0000256" key="3">
    <source>
        <dbReference type="ARBA" id="ARBA00022651"/>
    </source>
</evidence>
<feature type="chain" id="PRO_5046682696" description="Beta-xylanase" evidence="10">
    <location>
        <begin position="32"/>
        <end position="395"/>
    </location>
</feature>
<evidence type="ECO:0000256" key="5">
    <source>
        <dbReference type="ARBA" id="ARBA00022801"/>
    </source>
</evidence>
<dbReference type="InterPro" id="IPR017853">
    <property type="entry name" value="GH"/>
</dbReference>
<dbReference type="PROSITE" id="PS51760">
    <property type="entry name" value="GH10_2"/>
    <property type="match status" value="1"/>
</dbReference>
<organism evidence="12 13">
    <name type="scientific">Sphingomonas qomolangmaensis</name>
    <dbReference type="NCBI Taxonomy" id="2918765"/>
    <lineage>
        <taxon>Bacteria</taxon>
        <taxon>Pseudomonadati</taxon>
        <taxon>Pseudomonadota</taxon>
        <taxon>Alphaproteobacteria</taxon>
        <taxon>Sphingomonadales</taxon>
        <taxon>Sphingomonadaceae</taxon>
        <taxon>Sphingomonas</taxon>
    </lineage>
</organism>
<dbReference type="Proteomes" id="UP001058533">
    <property type="component" value="Chromosome"/>
</dbReference>
<accession>A0ABY5L6I3</accession>
<evidence type="ECO:0000259" key="11">
    <source>
        <dbReference type="PROSITE" id="PS51760"/>
    </source>
</evidence>
<protein>
    <recommendedName>
        <fullName evidence="9">Beta-xylanase</fullName>
        <ecNumber evidence="9">3.2.1.8</ecNumber>
    </recommendedName>
</protein>
<keyword evidence="6 9" id="KW-0119">Carbohydrate metabolism</keyword>
<keyword evidence="4 10" id="KW-0732">Signal</keyword>
<dbReference type="InterPro" id="IPR001000">
    <property type="entry name" value="GH10_dom"/>
</dbReference>
<evidence type="ECO:0000256" key="4">
    <source>
        <dbReference type="ARBA" id="ARBA00022729"/>
    </source>
</evidence>
<evidence type="ECO:0000256" key="1">
    <source>
        <dbReference type="ARBA" id="ARBA00000681"/>
    </source>
</evidence>
<comment type="catalytic activity">
    <reaction evidence="1 9">
        <text>Endohydrolysis of (1-&gt;4)-beta-D-xylosidic linkages in xylans.</text>
        <dbReference type="EC" id="3.2.1.8"/>
    </reaction>
</comment>
<proteinExistence type="inferred from homology"/>
<dbReference type="Pfam" id="PF00331">
    <property type="entry name" value="Glyco_hydro_10"/>
    <property type="match status" value="1"/>
</dbReference>
<feature type="signal peptide" evidence="10">
    <location>
        <begin position="1"/>
        <end position="31"/>
    </location>
</feature>
<dbReference type="PANTHER" id="PTHR31490">
    <property type="entry name" value="GLYCOSYL HYDROLASE"/>
    <property type="match status" value="1"/>
</dbReference>